<evidence type="ECO:0000313" key="2">
    <source>
        <dbReference type="Proteomes" id="UP000000600"/>
    </source>
</evidence>
<name>A0C8Z2_PARTE</name>
<evidence type="ECO:0000313" key="1">
    <source>
        <dbReference type="EMBL" id="CAK67259.1"/>
    </source>
</evidence>
<dbReference type="GeneID" id="5020457"/>
<dbReference type="AlphaFoldDB" id="A0C8Z2"/>
<reference evidence="1 2" key="1">
    <citation type="journal article" date="2006" name="Nature">
        <title>Global trends of whole-genome duplications revealed by the ciliate Paramecium tetraurelia.</title>
        <authorList>
            <consortium name="Genoscope"/>
            <person name="Aury J.-M."/>
            <person name="Jaillon O."/>
            <person name="Duret L."/>
            <person name="Noel B."/>
            <person name="Jubin C."/>
            <person name="Porcel B.M."/>
            <person name="Segurens B."/>
            <person name="Daubin V."/>
            <person name="Anthouard V."/>
            <person name="Aiach N."/>
            <person name="Arnaiz O."/>
            <person name="Billaut A."/>
            <person name="Beisson J."/>
            <person name="Blanc I."/>
            <person name="Bouhouche K."/>
            <person name="Camara F."/>
            <person name="Duharcourt S."/>
            <person name="Guigo R."/>
            <person name="Gogendeau D."/>
            <person name="Katinka M."/>
            <person name="Keller A.-M."/>
            <person name="Kissmehl R."/>
            <person name="Klotz C."/>
            <person name="Koll F."/>
            <person name="Le Moue A."/>
            <person name="Lepere C."/>
            <person name="Malinsky S."/>
            <person name="Nowacki M."/>
            <person name="Nowak J.K."/>
            <person name="Plattner H."/>
            <person name="Poulain J."/>
            <person name="Ruiz F."/>
            <person name="Serrano V."/>
            <person name="Zagulski M."/>
            <person name="Dessen P."/>
            <person name="Betermier M."/>
            <person name="Weissenbach J."/>
            <person name="Scarpelli C."/>
            <person name="Schachter V."/>
            <person name="Sperling L."/>
            <person name="Meyer E."/>
            <person name="Cohen J."/>
            <person name="Wincker P."/>
        </authorList>
    </citation>
    <scope>NUCLEOTIDE SEQUENCE [LARGE SCALE GENOMIC DNA]</scope>
    <source>
        <strain evidence="1 2">Stock d4-2</strain>
    </source>
</reference>
<dbReference type="KEGG" id="ptm:GSPATT00006565001"/>
<dbReference type="RefSeq" id="XP_001434656.1">
    <property type="nucleotide sequence ID" value="XM_001434619.1"/>
</dbReference>
<dbReference type="InParanoid" id="A0C8Z2"/>
<sequence length="99" mass="11554">MTAQNLPEQEAFQKWLFGFEKQNPFLSTFEYLYMVFHQKKIKKEEITCQNKELFNANQSKTSILTKQLNQLISRSLQNSNDIRVGKFGIFNGSVSSQVK</sequence>
<proteinExistence type="predicted"/>
<dbReference type="EMBL" id="CT868052">
    <property type="protein sequence ID" value="CAK67259.1"/>
    <property type="molecule type" value="Genomic_DNA"/>
</dbReference>
<dbReference type="Proteomes" id="UP000000600">
    <property type="component" value="Unassembled WGS sequence"/>
</dbReference>
<keyword evidence="2" id="KW-1185">Reference proteome</keyword>
<dbReference type="HOGENOM" id="CLU_2325251_0_0_1"/>
<gene>
    <name evidence="1" type="ORF">GSPATT00006565001</name>
</gene>
<protein>
    <submittedName>
        <fullName evidence="1">Uncharacterized protein</fullName>
    </submittedName>
</protein>
<organism evidence="1 2">
    <name type="scientific">Paramecium tetraurelia</name>
    <dbReference type="NCBI Taxonomy" id="5888"/>
    <lineage>
        <taxon>Eukaryota</taxon>
        <taxon>Sar</taxon>
        <taxon>Alveolata</taxon>
        <taxon>Ciliophora</taxon>
        <taxon>Intramacronucleata</taxon>
        <taxon>Oligohymenophorea</taxon>
        <taxon>Peniculida</taxon>
        <taxon>Parameciidae</taxon>
        <taxon>Paramecium</taxon>
    </lineage>
</organism>
<accession>A0C8Z2</accession>